<evidence type="ECO:0000313" key="2">
    <source>
        <dbReference type="Proteomes" id="UP001386955"/>
    </source>
</evidence>
<dbReference type="EMBL" id="JAYMYS010000008">
    <property type="protein sequence ID" value="KAK7385011.1"/>
    <property type="molecule type" value="Genomic_DNA"/>
</dbReference>
<evidence type="ECO:0000313" key="1">
    <source>
        <dbReference type="EMBL" id="KAK7385011.1"/>
    </source>
</evidence>
<reference evidence="1 2" key="1">
    <citation type="submission" date="2024-01" db="EMBL/GenBank/DDBJ databases">
        <title>The genomes of 5 underutilized Papilionoideae crops provide insights into root nodulation and disease resistanc.</title>
        <authorList>
            <person name="Jiang F."/>
        </authorList>
    </citation>
    <scope>NUCLEOTIDE SEQUENCE [LARGE SCALE GENOMIC DNA]</scope>
    <source>
        <strain evidence="1">DUOXIRENSHENG_FW03</strain>
        <tissue evidence="1">Leaves</tissue>
    </source>
</reference>
<proteinExistence type="predicted"/>
<sequence length="123" mass="13829">MMKLKFEKCRKLRGMEQSVSSITPASVNWILSYLLSRNGYDMLLILPHEDEQIWCCLALQGCGWDSRNKIRTMTEGQNGVPYLINVVKVQNILGLVMRLILATGNRVSTGPKTETSWDLGPGT</sequence>
<comment type="caution">
    <text evidence="1">The sequence shown here is derived from an EMBL/GenBank/DDBJ whole genome shotgun (WGS) entry which is preliminary data.</text>
</comment>
<accession>A0AAN9RXD1</accession>
<protein>
    <submittedName>
        <fullName evidence="1">Uncharacterized protein</fullName>
    </submittedName>
</protein>
<dbReference type="Proteomes" id="UP001386955">
    <property type="component" value="Unassembled WGS sequence"/>
</dbReference>
<keyword evidence="2" id="KW-1185">Reference proteome</keyword>
<gene>
    <name evidence="1" type="ORF">VNO78_30718</name>
</gene>
<organism evidence="1 2">
    <name type="scientific">Psophocarpus tetragonolobus</name>
    <name type="common">Winged bean</name>
    <name type="synonym">Dolichos tetragonolobus</name>
    <dbReference type="NCBI Taxonomy" id="3891"/>
    <lineage>
        <taxon>Eukaryota</taxon>
        <taxon>Viridiplantae</taxon>
        <taxon>Streptophyta</taxon>
        <taxon>Embryophyta</taxon>
        <taxon>Tracheophyta</taxon>
        <taxon>Spermatophyta</taxon>
        <taxon>Magnoliopsida</taxon>
        <taxon>eudicotyledons</taxon>
        <taxon>Gunneridae</taxon>
        <taxon>Pentapetalae</taxon>
        <taxon>rosids</taxon>
        <taxon>fabids</taxon>
        <taxon>Fabales</taxon>
        <taxon>Fabaceae</taxon>
        <taxon>Papilionoideae</taxon>
        <taxon>50 kb inversion clade</taxon>
        <taxon>NPAAA clade</taxon>
        <taxon>indigoferoid/millettioid clade</taxon>
        <taxon>Phaseoleae</taxon>
        <taxon>Psophocarpus</taxon>
    </lineage>
</organism>
<name>A0AAN9RXD1_PSOTE</name>
<dbReference type="AlphaFoldDB" id="A0AAN9RXD1"/>